<evidence type="ECO:0000313" key="1">
    <source>
        <dbReference type="EMBL" id="MBD0851059.1"/>
    </source>
</evidence>
<keyword evidence="2" id="KW-1185">Reference proteome</keyword>
<gene>
    <name evidence="1" type="ORF">HPE63_10295</name>
</gene>
<dbReference type="EMBL" id="JABTCG010000003">
    <property type="protein sequence ID" value="MBD0851059.1"/>
    <property type="molecule type" value="Genomic_DNA"/>
</dbReference>
<proteinExistence type="predicted"/>
<evidence type="ECO:0000313" key="2">
    <source>
        <dbReference type="Proteomes" id="UP000598350"/>
    </source>
</evidence>
<comment type="caution">
    <text evidence="1">The sequence shown here is derived from an EMBL/GenBank/DDBJ whole genome shotgun (WGS) entry which is preliminary data.</text>
</comment>
<protein>
    <submittedName>
        <fullName evidence="1">Uncharacterized protein</fullName>
    </submittedName>
</protein>
<dbReference type="RefSeq" id="WP_188314179.1">
    <property type="nucleotide sequence ID" value="NZ_JABTCG010000003.1"/>
</dbReference>
<organism evidence="1 2">
    <name type="scientific">Maribacter arenosus</name>
    <dbReference type="NCBI Taxonomy" id="1854708"/>
    <lineage>
        <taxon>Bacteria</taxon>
        <taxon>Pseudomonadati</taxon>
        <taxon>Bacteroidota</taxon>
        <taxon>Flavobacteriia</taxon>
        <taxon>Flavobacteriales</taxon>
        <taxon>Flavobacteriaceae</taxon>
        <taxon>Maribacter</taxon>
    </lineage>
</organism>
<name>A0ABR7VBM8_9FLAO</name>
<reference evidence="1 2" key="1">
    <citation type="submission" date="2020-05" db="EMBL/GenBank/DDBJ databases">
        <title>The draft genome sequence of Maribacter arenosus CAU 1321.</title>
        <authorList>
            <person name="Mu L."/>
        </authorList>
    </citation>
    <scope>NUCLEOTIDE SEQUENCE [LARGE SCALE GENOMIC DNA]</scope>
    <source>
        <strain evidence="1 2">CAU 1321</strain>
    </source>
</reference>
<dbReference type="Proteomes" id="UP000598350">
    <property type="component" value="Unassembled WGS sequence"/>
</dbReference>
<sequence length="91" mass="10145">MRTLFIVTVFLCTGLMSYARDNGSGKQMNTSEKGSALTPIFLSLQSNKELGNAYKSRRPKNNDAVSIYKFKNTKIKKALAFTTKGHRPKLA</sequence>
<accession>A0ABR7VBM8</accession>